<name>A0A0B5I612_9ACTN</name>
<feature type="domain" description="YcxB-like C-terminal" evidence="2">
    <location>
        <begin position="69"/>
        <end position="133"/>
    </location>
</feature>
<dbReference type="EMBL" id="CP010407">
    <property type="protein sequence ID" value="AJF65103.1"/>
    <property type="molecule type" value="Genomic_DNA"/>
</dbReference>
<evidence type="ECO:0000256" key="1">
    <source>
        <dbReference type="SAM" id="Phobius"/>
    </source>
</evidence>
<keyword evidence="1" id="KW-0472">Membrane</keyword>
<dbReference type="AlphaFoldDB" id="A0A0B5I612"/>
<dbReference type="STRING" id="362257.SVTN_12425"/>
<keyword evidence="1" id="KW-1133">Transmembrane helix</keyword>
<evidence type="ECO:0000259" key="2">
    <source>
        <dbReference type="Pfam" id="PF14317"/>
    </source>
</evidence>
<keyword evidence="1" id="KW-0812">Transmembrane</keyword>
<evidence type="ECO:0000313" key="3">
    <source>
        <dbReference type="EMBL" id="AJF65103.1"/>
    </source>
</evidence>
<sequence length="140" mass="15661">MRWLMPLTLGLVTLAIVLKLISPEPDTRGIVLMVWLGLTAAVVPALVPWLGARQMFPMLERQGEFRARVDDEGVRFTSRDSEVVNRWQMLSRYVETPTLFVLLTADKGGVGFAALPKRALAGPGDVDRLRTFLDARLTRI</sequence>
<dbReference type="HOGENOM" id="CLU_116753_0_0_11"/>
<dbReference type="KEGG" id="svt:SVTN_12425"/>
<keyword evidence="4" id="KW-1185">Reference proteome</keyword>
<dbReference type="Pfam" id="PF14317">
    <property type="entry name" value="YcxB"/>
    <property type="match status" value="1"/>
</dbReference>
<dbReference type="InterPro" id="IPR025588">
    <property type="entry name" value="YcxB-like_C"/>
</dbReference>
<evidence type="ECO:0000313" key="4">
    <source>
        <dbReference type="Proteomes" id="UP000031774"/>
    </source>
</evidence>
<protein>
    <recommendedName>
        <fullName evidence="2">YcxB-like C-terminal domain-containing protein</fullName>
    </recommendedName>
</protein>
<feature type="transmembrane region" description="Helical" evidence="1">
    <location>
        <begin position="33"/>
        <end position="52"/>
    </location>
</feature>
<dbReference type="Proteomes" id="UP000031774">
    <property type="component" value="Chromosome"/>
</dbReference>
<reference evidence="3 4" key="1">
    <citation type="submission" date="2014-12" db="EMBL/GenBank/DDBJ databases">
        <title>Complete genome sequence of Streptomyces vietnamensis strain GIMV4.0001, a genetic manipulable producer of the benzoisochromanequinone antibiotic granaticin.</title>
        <authorList>
            <person name="Deng M.R."/>
            <person name="Guo J."/>
            <person name="Ma L.Y."/>
            <person name="Feng G.D."/>
            <person name="Mo C.Y."/>
            <person name="Zhu H.H."/>
        </authorList>
    </citation>
    <scope>NUCLEOTIDE SEQUENCE [LARGE SCALE GENOMIC DNA]</scope>
    <source>
        <strain evidence="4">GIMV4.0001</strain>
    </source>
</reference>
<organism evidence="3 4">
    <name type="scientific">Streptomyces vietnamensis</name>
    <dbReference type="NCBI Taxonomy" id="362257"/>
    <lineage>
        <taxon>Bacteria</taxon>
        <taxon>Bacillati</taxon>
        <taxon>Actinomycetota</taxon>
        <taxon>Actinomycetes</taxon>
        <taxon>Kitasatosporales</taxon>
        <taxon>Streptomycetaceae</taxon>
        <taxon>Streptomyces</taxon>
    </lineage>
</organism>
<proteinExistence type="predicted"/>
<gene>
    <name evidence="3" type="ORF">SVTN_12425</name>
</gene>
<accession>A0A0B5I612</accession>